<dbReference type="InterPro" id="IPR002772">
    <property type="entry name" value="Glyco_hydro_3_C"/>
</dbReference>
<comment type="catalytic activity">
    <reaction evidence="1 6">
        <text>Hydrolysis of terminal, non-reducing beta-D-glucosyl residues with release of beta-D-glucose.</text>
        <dbReference type="EC" id="3.2.1.21"/>
    </reaction>
</comment>
<dbReference type="InterPro" id="IPR001764">
    <property type="entry name" value="Glyco_hydro_3_N"/>
</dbReference>
<evidence type="ECO:0000256" key="4">
    <source>
        <dbReference type="ARBA" id="ARBA00022801"/>
    </source>
</evidence>
<dbReference type="InterPro" id="IPR019800">
    <property type="entry name" value="Glyco_hydro_3_AS"/>
</dbReference>
<evidence type="ECO:0000256" key="5">
    <source>
        <dbReference type="ARBA" id="ARBA00023295"/>
    </source>
</evidence>
<dbReference type="SUPFAM" id="SSF52279">
    <property type="entry name" value="Beta-D-glucan exohydrolase, C-terminal domain"/>
    <property type="match status" value="1"/>
</dbReference>
<dbReference type="SUPFAM" id="SSF51445">
    <property type="entry name" value="(Trans)glycosidases"/>
    <property type="match status" value="1"/>
</dbReference>
<dbReference type="Gene3D" id="3.20.20.300">
    <property type="entry name" value="Glycoside hydrolase, family 3, N-terminal domain"/>
    <property type="match status" value="1"/>
</dbReference>
<protein>
    <recommendedName>
        <fullName evidence="3 6">beta-glucosidase</fullName>
        <ecNumber evidence="3 6">3.2.1.21</ecNumber>
    </recommendedName>
</protein>
<name>A0A0K0YD54_BREAN</name>
<dbReference type="InterPro" id="IPR050288">
    <property type="entry name" value="Cellulose_deg_GH3"/>
</dbReference>
<reference evidence="8" key="1">
    <citation type="submission" date="2015-04" db="EMBL/GenBank/DDBJ databases">
        <title>Purification and characterization of a novel Brettanomyces anomalus beta-glucosidase enzyme suitable for food bioflavoring.</title>
        <authorList>
            <person name="Vervoort Y."/>
            <person name="Herrera-Malaver B."/>
            <person name="Mertens S."/>
            <person name="Guadalupe Medina V."/>
            <person name="Duitama J."/>
            <person name="Michiels L."/>
            <person name="Derdelinckx G."/>
            <person name="Voordeckers K."/>
            <person name="Verstrepen K.J."/>
        </authorList>
    </citation>
    <scope>NUCLEOTIDE SEQUENCE</scope>
    <source>
        <strain evidence="8">YV396</strain>
    </source>
</reference>
<organism evidence="8">
    <name type="scientific">Brettanomyces anomalus</name>
    <name type="common">Yeast</name>
    <dbReference type="NCBI Taxonomy" id="37662"/>
    <lineage>
        <taxon>Eukaryota</taxon>
        <taxon>Fungi</taxon>
        <taxon>Dikarya</taxon>
        <taxon>Ascomycota</taxon>
        <taxon>Saccharomycotina</taxon>
        <taxon>Pichiomycetes</taxon>
        <taxon>Pichiales</taxon>
        <taxon>Pichiaceae</taxon>
        <taxon>Brettanomyces</taxon>
    </lineage>
</organism>
<comment type="pathway">
    <text evidence="6">Glycan metabolism; cellulose degradation.</text>
</comment>
<dbReference type="InterPro" id="IPR036962">
    <property type="entry name" value="Glyco_hydro_3_N_sf"/>
</dbReference>
<dbReference type="AlphaFoldDB" id="A0A0K0YD54"/>
<dbReference type="GO" id="GO:0030245">
    <property type="term" value="P:cellulose catabolic process"/>
    <property type="evidence" value="ECO:0007669"/>
    <property type="project" value="UniProtKB-UniPathway"/>
</dbReference>
<keyword evidence="5 6" id="KW-0326">Glycosidase</keyword>
<dbReference type="Pfam" id="PF14310">
    <property type="entry name" value="Fn3-like"/>
    <property type="match status" value="1"/>
</dbReference>
<dbReference type="InterPro" id="IPR026891">
    <property type="entry name" value="Fn3-like"/>
</dbReference>
<evidence type="ECO:0000256" key="2">
    <source>
        <dbReference type="ARBA" id="ARBA00005336"/>
    </source>
</evidence>
<dbReference type="Pfam" id="PF07691">
    <property type="entry name" value="PA14"/>
    <property type="match status" value="1"/>
</dbReference>
<keyword evidence="4 6" id="KW-0378">Hydrolase</keyword>
<comment type="similarity">
    <text evidence="2 6">Belongs to the glycosyl hydrolase 3 family.</text>
</comment>
<dbReference type="SMART" id="SM00758">
    <property type="entry name" value="PA14"/>
    <property type="match status" value="1"/>
</dbReference>
<dbReference type="PANTHER" id="PTHR42715:SF27">
    <property type="entry name" value="BETA-GLUCOSIDASE-RELATED"/>
    <property type="match status" value="1"/>
</dbReference>
<dbReference type="Gene3D" id="2.60.120.260">
    <property type="entry name" value="Galactose-binding domain-like"/>
    <property type="match status" value="1"/>
</dbReference>
<dbReference type="PROSITE" id="PS00775">
    <property type="entry name" value="GLYCOSYL_HYDROL_F3"/>
    <property type="match status" value="1"/>
</dbReference>
<dbReference type="SMART" id="SM01217">
    <property type="entry name" value="Fn3_like"/>
    <property type="match status" value="1"/>
</dbReference>
<dbReference type="InterPro" id="IPR036881">
    <property type="entry name" value="Glyco_hydro_3_C_sf"/>
</dbReference>
<proteinExistence type="inferred from homology"/>
<dbReference type="Gene3D" id="3.40.50.1700">
    <property type="entry name" value="Glycoside hydrolase family 3 C-terminal domain"/>
    <property type="match status" value="1"/>
</dbReference>
<accession>A0A0K0YD54</accession>
<dbReference type="InterPro" id="IPR013783">
    <property type="entry name" value="Ig-like_fold"/>
</dbReference>
<feature type="domain" description="PA14" evidence="7">
    <location>
        <begin position="403"/>
        <end position="563"/>
    </location>
</feature>
<dbReference type="Pfam" id="PF00933">
    <property type="entry name" value="Glyco_hydro_3"/>
    <property type="match status" value="1"/>
</dbReference>
<evidence type="ECO:0000259" key="7">
    <source>
        <dbReference type="PROSITE" id="PS51820"/>
    </source>
</evidence>
<evidence type="ECO:0000256" key="3">
    <source>
        <dbReference type="ARBA" id="ARBA00012744"/>
    </source>
</evidence>
<sequence length="841" mass="92886">MTFDVDSILGQLTTEEKVSLIAAVDNWHTKEIKRLDIPAIRVSDGPNGIRGTRFFNGVPSACFPNGTGLAATFDADLLEKAGELMSIEAEHKNAQVILGPTTNIQRGPLGGRGFESFSEDPFLSGICTASIVNGIQKSGKIGATVKHFVCNDLEDQRFSSNSVLTQRALREIYLEPFRLAVKLADPKCFMTSYNKVNDEHCSQNYHLIEEILRGEWNWKGMIMSDWFGTYSTAAALKHGIDIEFPGPTKFRRWEVVKHLLQSKEADLKEEDIDNRCRNVLKLIKFVVDTRGNGPYPTAEDTKNDTPETSAKLRNLAAQGIVLLKNDRGVLPLSKDKSTVVIGPNGKALNTISGGGSASMRPYHVVTPYDGIKSKVGKVDYTVGCYCDKALKNLFEFMTNDLDKSKKGVKATFYTKAFENRDASDKPIDEMIVDSSFVTLFDYSNPAVDSEKKLFYVDFEGYYTPDATADYKFGCQVFGTALVYVDGKLLIDNKTSQTKGTFCFSSGTVEETAVTHLEAGHSYKIKVEFGSGITSKISSDFGSGGLQVGITKVIDPEIEVEHAAELAKSHDNVILCIGLNGEWESEGYDRADMTLPGKTNDLVSAVLKANPNTVIVNQSGTPVEMPWLGESHTLLQAWYGGNEMGDALADILFGDAVPSGKLSLSWPFKNQDNPAYLNFSTEMGRVLYGEDVFVGYRYYEKLQRRVAFPFGYGLSYTTFKFDDLKVSSDNTNVTVSFTVKNTGDKYTAKEVTQLYISAVESSVTRPVKELKAFAKPELKPGESKTVSFNLSLEDACSFFDEYRNKWCLEAGKYEAQVGSSSDDIHLIGEFDVAKTVYFVRSA</sequence>
<dbReference type="EMBL" id="KR181959">
    <property type="protein sequence ID" value="AKS48904.1"/>
    <property type="molecule type" value="Genomic_DNA"/>
</dbReference>
<dbReference type="InterPro" id="IPR011658">
    <property type="entry name" value="PA14_dom"/>
</dbReference>
<dbReference type="EC" id="3.2.1.21" evidence="3 6"/>
<dbReference type="PROSITE" id="PS51820">
    <property type="entry name" value="PA14"/>
    <property type="match status" value="1"/>
</dbReference>
<dbReference type="InterPro" id="IPR037524">
    <property type="entry name" value="PA14/GLEYA"/>
</dbReference>
<dbReference type="InterPro" id="IPR017853">
    <property type="entry name" value="GH"/>
</dbReference>
<keyword evidence="6" id="KW-0624">Polysaccharide degradation</keyword>
<dbReference type="Pfam" id="PF01915">
    <property type="entry name" value="Glyco_hydro_3_C"/>
    <property type="match status" value="1"/>
</dbReference>
<evidence type="ECO:0000313" key="8">
    <source>
        <dbReference type="EMBL" id="AKS48904.1"/>
    </source>
</evidence>
<dbReference type="PRINTS" id="PR00133">
    <property type="entry name" value="GLHYDRLASE3"/>
</dbReference>
<dbReference type="FunFam" id="2.60.40.10:FF:000495">
    <property type="entry name" value="Periplasmic beta-glucosidase"/>
    <property type="match status" value="1"/>
</dbReference>
<dbReference type="Gene3D" id="2.60.40.10">
    <property type="entry name" value="Immunoglobulins"/>
    <property type="match status" value="1"/>
</dbReference>
<evidence type="ECO:0000256" key="6">
    <source>
        <dbReference type="RuleBase" id="RU361161"/>
    </source>
</evidence>
<dbReference type="UniPathway" id="UPA00696"/>
<dbReference type="PANTHER" id="PTHR42715">
    <property type="entry name" value="BETA-GLUCOSIDASE"/>
    <property type="match status" value="1"/>
</dbReference>
<keyword evidence="6" id="KW-0119">Carbohydrate metabolism</keyword>
<dbReference type="GO" id="GO:0008422">
    <property type="term" value="F:beta-glucosidase activity"/>
    <property type="evidence" value="ECO:0007669"/>
    <property type="project" value="UniProtKB-EC"/>
</dbReference>
<evidence type="ECO:0000256" key="1">
    <source>
        <dbReference type="ARBA" id="ARBA00000448"/>
    </source>
</evidence>